<dbReference type="EMBL" id="BIFH01000051">
    <property type="protein sequence ID" value="GCE01657.1"/>
    <property type="molecule type" value="Genomic_DNA"/>
</dbReference>
<keyword evidence="2" id="KW-1185">Reference proteome</keyword>
<dbReference type="InterPro" id="IPR016193">
    <property type="entry name" value="Cytidine_deaminase-like"/>
</dbReference>
<dbReference type="AlphaFoldDB" id="A0A401Z486"/>
<proteinExistence type="predicted"/>
<dbReference type="SUPFAM" id="SSF53927">
    <property type="entry name" value="Cytidine deaminase-like"/>
    <property type="match status" value="1"/>
</dbReference>
<protein>
    <submittedName>
        <fullName evidence="1">Uncharacterized protein</fullName>
    </submittedName>
</protein>
<gene>
    <name evidence="1" type="ORF">EHYA_09425</name>
</gene>
<evidence type="ECO:0000313" key="1">
    <source>
        <dbReference type="EMBL" id="GCE01657.1"/>
    </source>
</evidence>
<dbReference type="GO" id="GO:0003824">
    <property type="term" value="F:catalytic activity"/>
    <property type="evidence" value="ECO:0007669"/>
    <property type="project" value="InterPro"/>
</dbReference>
<organism evidence="1 2">
    <name type="scientific">Embleya hyalina</name>
    <dbReference type="NCBI Taxonomy" id="516124"/>
    <lineage>
        <taxon>Bacteria</taxon>
        <taxon>Bacillati</taxon>
        <taxon>Actinomycetota</taxon>
        <taxon>Actinomycetes</taxon>
        <taxon>Kitasatosporales</taxon>
        <taxon>Streptomycetaceae</taxon>
        <taxon>Embleya</taxon>
    </lineage>
</organism>
<accession>A0A401Z486</accession>
<reference evidence="1 2" key="1">
    <citation type="submission" date="2018-12" db="EMBL/GenBank/DDBJ databases">
        <title>Draft genome sequence of Embleya hyalina NBRC 13850T.</title>
        <authorList>
            <person name="Komaki H."/>
            <person name="Hosoyama A."/>
            <person name="Kimura A."/>
            <person name="Ichikawa N."/>
            <person name="Tamura T."/>
        </authorList>
    </citation>
    <scope>NUCLEOTIDE SEQUENCE [LARGE SCALE GENOMIC DNA]</scope>
    <source>
        <strain evidence="1 2">NBRC 13850</strain>
    </source>
</reference>
<name>A0A401Z486_9ACTN</name>
<dbReference type="Proteomes" id="UP000286931">
    <property type="component" value="Unassembled WGS sequence"/>
</dbReference>
<sequence length="185" mass="20092">MHCEYCPKVAGGRTQMPPADMIVPKIAGEWVGWVRTAAERVESSGRGLPARVEADCVMSFGRRIFEGSAKRGLHAEMDCLHQARMLGLPLETGEFKDAAGACCLICASALAAVGIRRVPAVDPDPDACMSWHAPGFLFEDPLLCVGLMGDRAAHLWLRHLTPAVRRQLRGSLTGAMTRLLAGRWE</sequence>
<comment type="caution">
    <text evidence="1">The sequence shown here is derived from an EMBL/GenBank/DDBJ whole genome shotgun (WGS) entry which is preliminary data.</text>
</comment>
<dbReference type="Gene3D" id="3.40.140.10">
    <property type="entry name" value="Cytidine Deaminase, domain 2"/>
    <property type="match status" value="1"/>
</dbReference>
<evidence type="ECO:0000313" key="2">
    <source>
        <dbReference type="Proteomes" id="UP000286931"/>
    </source>
</evidence>